<feature type="domain" description="Histidine kinase" evidence="21">
    <location>
        <begin position="483"/>
        <end position="667"/>
    </location>
</feature>
<dbReference type="InterPro" id="IPR005467">
    <property type="entry name" value="His_kinase_dom"/>
</dbReference>
<keyword evidence="15" id="KW-0902">Two-component regulatory system</keyword>
<dbReference type="GO" id="GO:0046872">
    <property type="term" value="F:metal ion binding"/>
    <property type="evidence" value="ECO:0007669"/>
    <property type="project" value="UniProtKB-KW"/>
</dbReference>
<dbReference type="PANTHER" id="PTHR24421">
    <property type="entry name" value="NITRATE/NITRITE SENSOR PROTEIN NARX-RELATED"/>
    <property type="match status" value="1"/>
</dbReference>
<evidence type="ECO:0000256" key="16">
    <source>
        <dbReference type="ARBA" id="ARBA00023014"/>
    </source>
</evidence>
<keyword evidence="13" id="KW-0067">ATP-binding</keyword>
<organism evidence="22 23">
    <name type="scientific">Cohnella pontilimi</name>
    <dbReference type="NCBI Taxonomy" id="2564100"/>
    <lineage>
        <taxon>Bacteria</taxon>
        <taxon>Bacillati</taxon>
        <taxon>Bacillota</taxon>
        <taxon>Bacilli</taxon>
        <taxon>Bacillales</taxon>
        <taxon>Paenibacillaceae</taxon>
        <taxon>Cohnella</taxon>
    </lineage>
</organism>
<dbReference type="InterPro" id="IPR036890">
    <property type="entry name" value="HATPase_C_sf"/>
</dbReference>
<feature type="transmembrane region" description="Helical" evidence="20">
    <location>
        <begin position="92"/>
        <end position="111"/>
    </location>
</feature>
<gene>
    <name evidence="22" type="ORF">E5161_14165</name>
</gene>
<evidence type="ECO:0000256" key="8">
    <source>
        <dbReference type="ARBA" id="ARBA00022553"/>
    </source>
</evidence>
<feature type="transmembrane region" description="Helical" evidence="20">
    <location>
        <begin position="7"/>
        <end position="26"/>
    </location>
</feature>
<dbReference type="EC" id="2.7.13.3" evidence="4"/>
<keyword evidence="11" id="KW-0547">Nucleotide-binding</keyword>
<dbReference type="GO" id="GO:0046983">
    <property type="term" value="F:protein dimerization activity"/>
    <property type="evidence" value="ECO:0007669"/>
    <property type="project" value="InterPro"/>
</dbReference>
<evidence type="ECO:0000256" key="7">
    <source>
        <dbReference type="ARBA" id="ARBA00022490"/>
    </source>
</evidence>
<evidence type="ECO:0000256" key="12">
    <source>
        <dbReference type="ARBA" id="ARBA00022777"/>
    </source>
</evidence>
<comment type="caution">
    <text evidence="22">The sequence shown here is derived from an EMBL/GenBank/DDBJ whole genome shotgun (WGS) entry which is preliminary data.</text>
</comment>
<evidence type="ECO:0000256" key="17">
    <source>
        <dbReference type="ARBA" id="ARBA00024827"/>
    </source>
</evidence>
<dbReference type="PROSITE" id="PS50109">
    <property type="entry name" value="HIS_KIN"/>
    <property type="match status" value="1"/>
</dbReference>
<name>A0A4V5LS27_9BACL</name>
<keyword evidence="7" id="KW-0963">Cytoplasm</keyword>
<evidence type="ECO:0000256" key="15">
    <source>
        <dbReference type="ARBA" id="ARBA00023012"/>
    </source>
</evidence>
<evidence type="ECO:0000256" key="9">
    <source>
        <dbReference type="ARBA" id="ARBA00022679"/>
    </source>
</evidence>
<dbReference type="InterPro" id="IPR003594">
    <property type="entry name" value="HATPase_dom"/>
</dbReference>
<keyword evidence="20" id="KW-0812">Transmembrane</keyword>
<feature type="transmembrane region" description="Helical" evidence="20">
    <location>
        <begin position="183"/>
        <end position="203"/>
    </location>
</feature>
<comment type="subcellular location">
    <subcellularLocation>
        <location evidence="3">Cytoplasm</location>
    </subcellularLocation>
</comment>
<dbReference type="GO" id="GO:0005524">
    <property type="term" value="F:ATP binding"/>
    <property type="evidence" value="ECO:0007669"/>
    <property type="project" value="UniProtKB-KW"/>
</dbReference>
<evidence type="ECO:0000256" key="3">
    <source>
        <dbReference type="ARBA" id="ARBA00004496"/>
    </source>
</evidence>
<evidence type="ECO:0000256" key="19">
    <source>
        <dbReference type="SAM" id="MobiDB-lite"/>
    </source>
</evidence>
<evidence type="ECO:0000256" key="18">
    <source>
        <dbReference type="ARBA" id="ARBA00030800"/>
    </source>
</evidence>
<feature type="transmembrane region" description="Helical" evidence="20">
    <location>
        <begin position="155"/>
        <end position="171"/>
    </location>
</feature>
<evidence type="ECO:0000256" key="2">
    <source>
        <dbReference type="ARBA" id="ARBA00001966"/>
    </source>
</evidence>
<protein>
    <recommendedName>
        <fullName evidence="5">Oxygen sensor histidine kinase NreB</fullName>
        <ecNumber evidence="4">2.7.13.3</ecNumber>
    </recommendedName>
    <alternativeName>
        <fullName evidence="18">Nitrogen regulation protein B</fullName>
    </alternativeName>
</protein>
<dbReference type="SMART" id="SM00387">
    <property type="entry name" value="HATPase_c"/>
    <property type="match status" value="1"/>
</dbReference>
<evidence type="ECO:0000259" key="21">
    <source>
        <dbReference type="PROSITE" id="PS50109"/>
    </source>
</evidence>
<keyword evidence="20" id="KW-1133">Transmembrane helix</keyword>
<dbReference type="GO" id="GO:0005737">
    <property type="term" value="C:cytoplasm"/>
    <property type="evidence" value="ECO:0007669"/>
    <property type="project" value="UniProtKB-SubCell"/>
</dbReference>
<dbReference type="Gene3D" id="3.30.565.10">
    <property type="entry name" value="Histidine kinase-like ATPase, C-terminal domain"/>
    <property type="match status" value="1"/>
</dbReference>
<feature type="transmembrane region" description="Helical" evidence="20">
    <location>
        <begin position="123"/>
        <end position="143"/>
    </location>
</feature>
<keyword evidence="16" id="KW-0411">Iron-sulfur</keyword>
<feature type="transmembrane region" description="Helical" evidence="20">
    <location>
        <begin position="215"/>
        <end position="235"/>
    </location>
</feature>
<keyword evidence="8" id="KW-0597">Phosphoprotein</keyword>
<dbReference type="Pfam" id="PF02518">
    <property type="entry name" value="HATPase_c"/>
    <property type="match status" value="1"/>
</dbReference>
<dbReference type="RefSeq" id="WP_136778459.1">
    <property type="nucleotide sequence ID" value="NZ_SUPK01000006.1"/>
</dbReference>
<dbReference type="Pfam" id="PF07730">
    <property type="entry name" value="HisKA_3"/>
    <property type="match status" value="1"/>
</dbReference>
<evidence type="ECO:0000256" key="11">
    <source>
        <dbReference type="ARBA" id="ARBA00022741"/>
    </source>
</evidence>
<dbReference type="InterPro" id="IPR011712">
    <property type="entry name" value="Sig_transdc_His_kin_sub3_dim/P"/>
</dbReference>
<dbReference type="Gene3D" id="1.20.5.1930">
    <property type="match status" value="1"/>
</dbReference>
<reference evidence="22 23" key="1">
    <citation type="submission" date="2019-04" db="EMBL/GenBank/DDBJ databases">
        <title>Cohnella sp. nov., isolated from soil.</title>
        <authorList>
            <person name="Kim W."/>
        </authorList>
    </citation>
    <scope>NUCLEOTIDE SEQUENCE [LARGE SCALE GENOMIC DNA]</scope>
    <source>
        <strain evidence="22 23">CAU 1483</strain>
    </source>
</reference>
<evidence type="ECO:0000256" key="13">
    <source>
        <dbReference type="ARBA" id="ARBA00022840"/>
    </source>
</evidence>
<evidence type="ECO:0000313" key="23">
    <source>
        <dbReference type="Proteomes" id="UP000309673"/>
    </source>
</evidence>
<keyword evidence="12 22" id="KW-0418">Kinase</keyword>
<comment type="catalytic activity">
    <reaction evidence="1">
        <text>ATP + protein L-histidine = ADP + protein N-phospho-L-histidine.</text>
        <dbReference type="EC" id="2.7.13.3"/>
    </reaction>
</comment>
<dbReference type="SUPFAM" id="SSF55874">
    <property type="entry name" value="ATPase domain of HSP90 chaperone/DNA topoisomerase II/histidine kinase"/>
    <property type="match status" value="1"/>
</dbReference>
<evidence type="ECO:0000256" key="5">
    <source>
        <dbReference type="ARBA" id="ARBA00017322"/>
    </source>
</evidence>
<evidence type="ECO:0000256" key="14">
    <source>
        <dbReference type="ARBA" id="ARBA00023004"/>
    </source>
</evidence>
<dbReference type="Proteomes" id="UP000309673">
    <property type="component" value="Unassembled WGS sequence"/>
</dbReference>
<dbReference type="AlphaFoldDB" id="A0A4V5LS27"/>
<feature type="transmembrane region" description="Helical" evidence="20">
    <location>
        <begin position="280"/>
        <end position="305"/>
    </location>
</feature>
<dbReference type="EMBL" id="SUPK01000006">
    <property type="protein sequence ID" value="TJY41539.1"/>
    <property type="molecule type" value="Genomic_DNA"/>
</dbReference>
<feature type="region of interest" description="Disordered" evidence="19">
    <location>
        <begin position="651"/>
        <end position="680"/>
    </location>
</feature>
<keyword evidence="20" id="KW-0472">Membrane</keyword>
<feature type="transmembrane region" description="Helical" evidence="20">
    <location>
        <begin position="62"/>
        <end position="85"/>
    </location>
</feature>
<keyword evidence="9" id="KW-0808">Transferase</keyword>
<dbReference type="GO" id="GO:0016020">
    <property type="term" value="C:membrane"/>
    <property type="evidence" value="ECO:0007669"/>
    <property type="project" value="InterPro"/>
</dbReference>
<evidence type="ECO:0000256" key="1">
    <source>
        <dbReference type="ARBA" id="ARBA00000085"/>
    </source>
</evidence>
<dbReference type="PRINTS" id="PR00344">
    <property type="entry name" value="BCTRLSENSOR"/>
</dbReference>
<sequence length="680" mass="75996">MQRYWLIVVRSLAALFILTAAVFFILNLPVLYTDLQRVCDTCALTPPMLEQLEAAGWAVRTYSLYLIFLSLLVAIGNVILGVLIFRHHSTDRMALLVAVTLASFGLSLTVTDQFKAAFPSLSFMASLVGFAAILLMGATFCYFPDFRTAPRWSHFLALAFFLVECLSRLLPKTDHEAISSEQLLLALEWILLLAMAATQIFRYRRLSTPLQRQQIKLPAFAFLVTILLIIISVQIPGDGLWGNLAGQTLYMVSLLLIPISFTIAIVRYRLWKIDPLINRAIVYAALTGMLMAIYTCVIFVLGTALKEKNTTFVSLMGTIAVAVMVQPLHRKLQALINRLMYGDRHEPYAALVRLGDRLEATTSPERVMDAIVSSVREALRLPYVALVWPNGEIAAANGTPALTPLRVDIIYQGERVAELLVEPREREDLWSKEDRRVVTDLVRQAGAAIYAVRLTMELQRSRQTLVTAREDERRRLRRDLHDGLGPEIASFSFRVDAARHLLRTDPDQTDRILSDLQMDIRNAVDLIRRLVHNLRPPALDEYGLSGAVAELVRDHRSAGLEFVVELPPALPVLGAAVEVAAYRIVQEGLTNVNRHARASQVRLIIALEEERLVIEISDNGIGLPPVSKPGVGLTSMRERAEELGGMFTIKSRPEGGTRIRAELPYSDGRDRHDEITRPAG</sequence>
<keyword evidence="6" id="KW-0004">4Fe-4S</keyword>
<keyword evidence="14" id="KW-0408">Iron</keyword>
<dbReference type="InterPro" id="IPR004358">
    <property type="entry name" value="Sig_transdc_His_kin-like_C"/>
</dbReference>
<comment type="function">
    <text evidence="17">Member of the two-component regulatory system NreB/NreC involved in the control of dissimilatory nitrate/nitrite reduction in response to oxygen. NreB functions as a direct oxygen sensor histidine kinase which is autophosphorylated, in the absence of oxygen, probably at the conserved histidine residue, and transfers its phosphate group probably to a conserved aspartate residue of NreC. NreB/NreC activates the expression of the nitrate (narGHJI) and nitrite (nir) reductase operons, as well as the putative nitrate transporter gene narT.</text>
</comment>
<evidence type="ECO:0000256" key="10">
    <source>
        <dbReference type="ARBA" id="ARBA00022723"/>
    </source>
</evidence>
<accession>A0A4V5LS27</accession>
<evidence type="ECO:0000256" key="4">
    <source>
        <dbReference type="ARBA" id="ARBA00012438"/>
    </source>
</evidence>
<dbReference type="PANTHER" id="PTHR24421:SF10">
    <property type="entry name" value="NITRATE_NITRITE SENSOR PROTEIN NARQ"/>
    <property type="match status" value="1"/>
</dbReference>
<dbReference type="OrthoDB" id="227596at2"/>
<dbReference type="GO" id="GO:0000155">
    <property type="term" value="F:phosphorelay sensor kinase activity"/>
    <property type="evidence" value="ECO:0007669"/>
    <property type="project" value="InterPro"/>
</dbReference>
<evidence type="ECO:0000256" key="20">
    <source>
        <dbReference type="SAM" id="Phobius"/>
    </source>
</evidence>
<proteinExistence type="predicted"/>
<feature type="transmembrane region" description="Helical" evidence="20">
    <location>
        <begin position="247"/>
        <end position="268"/>
    </location>
</feature>
<keyword evidence="23" id="KW-1185">Reference proteome</keyword>
<comment type="cofactor">
    <cofactor evidence="2">
        <name>[4Fe-4S] cluster</name>
        <dbReference type="ChEBI" id="CHEBI:49883"/>
    </cofactor>
</comment>
<keyword evidence="10" id="KW-0479">Metal-binding</keyword>
<evidence type="ECO:0000256" key="6">
    <source>
        <dbReference type="ARBA" id="ARBA00022485"/>
    </source>
</evidence>
<evidence type="ECO:0000313" key="22">
    <source>
        <dbReference type="EMBL" id="TJY41539.1"/>
    </source>
</evidence>
<dbReference type="CDD" id="cd16917">
    <property type="entry name" value="HATPase_UhpB-NarQ-NarX-like"/>
    <property type="match status" value="1"/>
</dbReference>
<dbReference type="GO" id="GO:0051539">
    <property type="term" value="F:4 iron, 4 sulfur cluster binding"/>
    <property type="evidence" value="ECO:0007669"/>
    <property type="project" value="UniProtKB-KW"/>
</dbReference>
<dbReference type="InterPro" id="IPR050482">
    <property type="entry name" value="Sensor_HK_TwoCompSys"/>
</dbReference>